<dbReference type="EMBL" id="JACGCI010000087">
    <property type="protein sequence ID" value="KAF6746931.1"/>
    <property type="molecule type" value="Genomic_DNA"/>
</dbReference>
<organism evidence="1 2">
    <name type="scientific">Ephemerocybe angulata</name>
    <dbReference type="NCBI Taxonomy" id="980116"/>
    <lineage>
        <taxon>Eukaryota</taxon>
        <taxon>Fungi</taxon>
        <taxon>Dikarya</taxon>
        <taxon>Basidiomycota</taxon>
        <taxon>Agaricomycotina</taxon>
        <taxon>Agaricomycetes</taxon>
        <taxon>Agaricomycetidae</taxon>
        <taxon>Agaricales</taxon>
        <taxon>Agaricineae</taxon>
        <taxon>Psathyrellaceae</taxon>
        <taxon>Ephemerocybe</taxon>
    </lineage>
</organism>
<dbReference type="OrthoDB" id="10274547at2759"/>
<accession>A0A8H6LZM8</accession>
<evidence type="ECO:0000313" key="1">
    <source>
        <dbReference type="EMBL" id="KAF6746931.1"/>
    </source>
</evidence>
<keyword evidence="2" id="KW-1185">Reference proteome</keyword>
<sequence length="211" mass="22986">MPPIAQPQPQVSCNPQSSSPQISGIAWLQPLQDVHCQTPTPRTATRSFPGDNLVFEARKKGTGWFCTPKENYDFDIGSPHAFIGSRIVEPGSNDSMISKWCSFPSLPDGILIGQLTIPPETWQRCGFPPSPHSRSISLKYLDSSQIIGLLDLSVRTFKVLTVHCVSVDALFASTSENPELRAGDSILQVRGEDGSIAVNIDARIIPAIRGF</sequence>
<evidence type="ECO:0000313" key="2">
    <source>
        <dbReference type="Proteomes" id="UP000521943"/>
    </source>
</evidence>
<dbReference type="AlphaFoldDB" id="A0A8H6LZM8"/>
<gene>
    <name evidence="1" type="ORF">DFP72DRAFT_921591</name>
</gene>
<reference evidence="1 2" key="1">
    <citation type="submission" date="2020-07" db="EMBL/GenBank/DDBJ databases">
        <title>Comparative genomics of pyrophilous fungi reveals a link between fire events and developmental genes.</title>
        <authorList>
            <consortium name="DOE Joint Genome Institute"/>
            <person name="Steindorff A.S."/>
            <person name="Carver A."/>
            <person name="Calhoun S."/>
            <person name="Stillman K."/>
            <person name="Liu H."/>
            <person name="Lipzen A."/>
            <person name="Pangilinan J."/>
            <person name="Labutti K."/>
            <person name="Bruns T.D."/>
            <person name="Grigoriev I.V."/>
        </authorList>
    </citation>
    <scope>NUCLEOTIDE SEQUENCE [LARGE SCALE GENOMIC DNA]</scope>
    <source>
        <strain evidence="1 2">CBS 144469</strain>
    </source>
</reference>
<comment type="caution">
    <text evidence="1">The sequence shown here is derived from an EMBL/GenBank/DDBJ whole genome shotgun (WGS) entry which is preliminary data.</text>
</comment>
<proteinExistence type="predicted"/>
<protein>
    <submittedName>
        <fullName evidence="1">Uncharacterized protein</fullName>
    </submittedName>
</protein>
<dbReference type="Proteomes" id="UP000521943">
    <property type="component" value="Unassembled WGS sequence"/>
</dbReference>
<name>A0A8H6LZM8_9AGAR</name>